<evidence type="ECO:0000256" key="3">
    <source>
        <dbReference type="ARBA" id="ARBA00023125"/>
    </source>
</evidence>
<keyword evidence="8" id="KW-1185">Reference proteome</keyword>
<gene>
    <name evidence="7" type="ORF">JKJ07_33820</name>
</gene>
<feature type="DNA-binding region" description="H-T-H motif" evidence="5">
    <location>
        <begin position="23"/>
        <end position="42"/>
    </location>
</feature>
<dbReference type="PANTHER" id="PTHR30055:SF151">
    <property type="entry name" value="TRANSCRIPTIONAL REGULATORY PROTEIN"/>
    <property type="match status" value="1"/>
</dbReference>
<reference evidence="7 8" key="1">
    <citation type="submission" date="2021-01" db="EMBL/GenBank/DDBJ databases">
        <title>Actinoplanes sp. nov. LDG1-01 isolated from lichen.</title>
        <authorList>
            <person name="Saeng-In P."/>
            <person name="Phongsopitanun W."/>
            <person name="Kanchanasin P."/>
            <person name="Yuki M."/>
            <person name="Kudo T."/>
            <person name="Ohkuma M."/>
            <person name="Tanasupawat S."/>
        </authorList>
    </citation>
    <scope>NUCLEOTIDE SEQUENCE [LARGE SCALE GENOMIC DNA]</scope>
    <source>
        <strain evidence="7 8">LDG1-01</strain>
    </source>
</reference>
<evidence type="ECO:0000256" key="2">
    <source>
        <dbReference type="ARBA" id="ARBA00023015"/>
    </source>
</evidence>
<dbReference type="PANTHER" id="PTHR30055">
    <property type="entry name" value="HTH-TYPE TRANSCRIPTIONAL REGULATOR RUTR"/>
    <property type="match status" value="1"/>
</dbReference>
<dbReference type="InterPro" id="IPR004111">
    <property type="entry name" value="Repressor_TetR_C"/>
</dbReference>
<sequence>MTRERVLEAAVALADRDGLAKLTMRGLAADLGVEAMSLYHHLPAKQALLDGVVETLLTEVSAAVAAEDEKDWRAHLRNQFLKARRVMLRHPWAPGLISSRTSVPPTVFAYYDGIVATLVRAGFDYHLAHRALHAFGSMPLGFAQEIFTVGETGGDSEADMAAMAQALPNITAMVASEIHNVTDPTLGWCDTQTEFEFTLDLLLDGLERKRKG</sequence>
<evidence type="ECO:0000259" key="6">
    <source>
        <dbReference type="PROSITE" id="PS50977"/>
    </source>
</evidence>
<dbReference type="PROSITE" id="PS50977">
    <property type="entry name" value="HTH_TETR_2"/>
    <property type="match status" value="1"/>
</dbReference>
<dbReference type="PRINTS" id="PR00455">
    <property type="entry name" value="HTHTETR"/>
</dbReference>
<dbReference type="InterPro" id="IPR050109">
    <property type="entry name" value="HTH-type_TetR-like_transc_reg"/>
</dbReference>
<dbReference type="InterPro" id="IPR009057">
    <property type="entry name" value="Homeodomain-like_sf"/>
</dbReference>
<feature type="domain" description="HTH tetR-type" evidence="6">
    <location>
        <begin position="1"/>
        <end position="60"/>
    </location>
</feature>
<keyword evidence="3 5" id="KW-0238">DNA-binding</keyword>
<dbReference type="SUPFAM" id="SSF46689">
    <property type="entry name" value="Homeodomain-like"/>
    <property type="match status" value="1"/>
</dbReference>
<organism evidence="7 8">
    <name type="scientific">Paractinoplanes lichenicola</name>
    <dbReference type="NCBI Taxonomy" id="2802976"/>
    <lineage>
        <taxon>Bacteria</taxon>
        <taxon>Bacillati</taxon>
        <taxon>Actinomycetota</taxon>
        <taxon>Actinomycetes</taxon>
        <taxon>Micromonosporales</taxon>
        <taxon>Micromonosporaceae</taxon>
        <taxon>Paractinoplanes</taxon>
    </lineage>
</organism>
<dbReference type="InterPro" id="IPR003012">
    <property type="entry name" value="Tet_transcr_reg_TetR"/>
</dbReference>
<dbReference type="Pfam" id="PF00440">
    <property type="entry name" value="TetR_N"/>
    <property type="match status" value="1"/>
</dbReference>
<evidence type="ECO:0000256" key="5">
    <source>
        <dbReference type="PROSITE-ProRule" id="PRU00335"/>
    </source>
</evidence>
<dbReference type="Gene3D" id="1.10.357.10">
    <property type="entry name" value="Tetracycline Repressor, domain 2"/>
    <property type="match status" value="1"/>
</dbReference>
<dbReference type="SUPFAM" id="SSF48498">
    <property type="entry name" value="Tetracyclin repressor-like, C-terminal domain"/>
    <property type="match status" value="1"/>
</dbReference>
<keyword evidence="4" id="KW-0804">Transcription</keyword>
<evidence type="ECO:0000256" key="1">
    <source>
        <dbReference type="ARBA" id="ARBA00022491"/>
    </source>
</evidence>
<keyword evidence="2" id="KW-0805">Transcription regulation</keyword>
<dbReference type="EMBL" id="JAENHO010000011">
    <property type="protein sequence ID" value="MBL7259306.1"/>
    <property type="molecule type" value="Genomic_DNA"/>
</dbReference>
<name>A0ABS1VXT5_9ACTN</name>
<dbReference type="PRINTS" id="PR00400">
    <property type="entry name" value="TETREPRESSOR"/>
</dbReference>
<evidence type="ECO:0000256" key="4">
    <source>
        <dbReference type="ARBA" id="ARBA00023163"/>
    </source>
</evidence>
<protein>
    <submittedName>
        <fullName evidence="7">TetR/AcrR family transcriptional regulator C-terminal domain-containing protein</fullName>
    </submittedName>
</protein>
<keyword evidence="1" id="KW-0678">Repressor</keyword>
<dbReference type="InterPro" id="IPR036271">
    <property type="entry name" value="Tet_transcr_reg_TetR-rel_C_sf"/>
</dbReference>
<evidence type="ECO:0000313" key="7">
    <source>
        <dbReference type="EMBL" id="MBL7259306.1"/>
    </source>
</evidence>
<dbReference type="Pfam" id="PF02909">
    <property type="entry name" value="TetR_C_1"/>
    <property type="match status" value="1"/>
</dbReference>
<evidence type="ECO:0000313" key="8">
    <source>
        <dbReference type="Proteomes" id="UP000598996"/>
    </source>
</evidence>
<comment type="caution">
    <text evidence="7">The sequence shown here is derived from an EMBL/GenBank/DDBJ whole genome shotgun (WGS) entry which is preliminary data.</text>
</comment>
<dbReference type="Proteomes" id="UP000598996">
    <property type="component" value="Unassembled WGS sequence"/>
</dbReference>
<dbReference type="Gene3D" id="1.10.10.60">
    <property type="entry name" value="Homeodomain-like"/>
    <property type="match status" value="1"/>
</dbReference>
<accession>A0ABS1VXT5</accession>
<dbReference type="InterPro" id="IPR001647">
    <property type="entry name" value="HTH_TetR"/>
</dbReference>
<proteinExistence type="predicted"/>